<dbReference type="PANTHER" id="PTHR36849">
    <property type="entry name" value="CYTOPLASMIC PROTEIN-RELATED"/>
    <property type="match status" value="1"/>
</dbReference>
<comment type="caution">
    <text evidence="1">The sequence shown here is derived from an EMBL/GenBank/DDBJ whole genome shotgun (WGS) entry which is preliminary data.</text>
</comment>
<dbReference type="PANTHER" id="PTHR36849:SF1">
    <property type="entry name" value="CYTOPLASMIC PROTEIN"/>
    <property type="match status" value="1"/>
</dbReference>
<sequence>MIVTKRVYEAPDPQDGYRVLVDRLWPRGVKKAALKCDEWCKTIAPSAELRKAFHAEAIDFAAFREAYRRELEASPEAARRLAALVRKQRLTLLYSARDTTQNHAQVLADFLRELA</sequence>
<dbReference type="AlphaFoldDB" id="A0A0J8Y903"/>
<dbReference type="RefSeq" id="WP_048888247.1">
    <property type="nucleotide sequence ID" value="NZ_LFEJ01000018.1"/>
</dbReference>
<name>A0A0J8Y903_9ENTR</name>
<organism evidence="1 2">
    <name type="scientific">Franconibacter pulveris</name>
    <dbReference type="NCBI Taxonomy" id="435910"/>
    <lineage>
        <taxon>Bacteria</taxon>
        <taxon>Pseudomonadati</taxon>
        <taxon>Pseudomonadota</taxon>
        <taxon>Gammaproteobacteria</taxon>
        <taxon>Enterobacterales</taxon>
        <taxon>Enterobacteriaceae</taxon>
        <taxon>Franconibacter</taxon>
    </lineage>
</organism>
<dbReference type="PATRIC" id="fig|1656095.3.peg.748"/>
<dbReference type="OrthoDB" id="9790745at2"/>
<dbReference type="Proteomes" id="UP000037315">
    <property type="component" value="Unassembled WGS sequence"/>
</dbReference>
<accession>A0A0J8Y903</accession>
<reference evidence="1 2" key="1">
    <citation type="submission" date="2015-06" db="EMBL/GenBank/DDBJ databases">
        <title>Genome sequencing of Cronobacter sp. strain DJ34 isolated from petroleum contaminated sludge of Duliajan Oil Fields, Assam, India.</title>
        <authorList>
            <person name="Pal S."/>
            <person name="Banerjee T.D."/>
            <person name="Roy A."/>
            <person name="Sar P."/>
            <person name="Kazy S.K."/>
        </authorList>
    </citation>
    <scope>NUCLEOTIDE SEQUENCE [LARGE SCALE GENOMIC DNA]</scope>
    <source>
        <strain evidence="1 2">DJ34</strain>
    </source>
</reference>
<dbReference type="InterPro" id="IPR052552">
    <property type="entry name" value="YeaO-like"/>
</dbReference>
<proteinExistence type="predicted"/>
<protein>
    <submittedName>
        <fullName evidence="1">MarR family transcriptional regulator</fullName>
    </submittedName>
</protein>
<evidence type="ECO:0000313" key="1">
    <source>
        <dbReference type="EMBL" id="KMV33874.1"/>
    </source>
</evidence>
<evidence type="ECO:0000313" key="2">
    <source>
        <dbReference type="Proteomes" id="UP000037315"/>
    </source>
</evidence>
<dbReference type="STRING" id="1121863.GCA_000621185_02991"/>
<dbReference type="EMBL" id="LFEJ01000018">
    <property type="protein sequence ID" value="KMV33874.1"/>
    <property type="molecule type" value="Genomic_DNA"/>
</dbReference>
<keyword evidence="2" id="KW-1185">Reference proteome</keyword>
<gene>
    <name evidence="1" type="ORF">ACH50_14270</name>
</gene>
<dbReference type="Pfam" id="PF22752">
    <property type="entry name" value="DUF488-N3i"/>
    <property type="match status" value="1"/>
</dbReference>